<organism evidence="5 6">
    <name type="scientific">Terasakiella brassicae</name>
    <dbReference type="NCBI Taxonomy" id="1634917"/>
    <lineage>
        <taxon>Bacteria</taxon>
        <taxon>Pseudomonadati</taxon>
        <taxon>Pseudomonadota</taxon>
        <taxon>Alphaproteobacteria</taxon>
        <taxon>Rhodospirillales</taxon>
        <taxon>Terasakiellaceae</taxon>
        <taxon>Terasakiella</taxon>
    </lineage>
</organism>
<sequence>MQENYDCVMENLATNPLIEKLKLLMDLTDDEVQVILDLSFKTQKLPKGQSLIPSNSENVSLVMDGWACRYKILSDGRRQITSFILPGDLTGVRACLFGVSDFDTETLTDCVTTLIDGKDIARLFYEAPRLAAAVTWASAREEAMLTEHVVSLGRRNARERMAHLFLELHSRLEIVGFVEKLAYGMPITQEMIADCLGLSIVHVNRTLKAMRKEGLLEYYNGYVILKNAKKLRSICGYDSNHLEGTLHPEIADYDPDA</sequence>
<dbReference type="CDD" id="cd00038">
    <property type="entry name" value="CAP_ED"/>
    <property type="match status" value="1"/>
</dbReference>
<keyword evidence="6" id="KW-1185">Reference proteome</keyword>
<keyword evidence="1" id="KW-0805">Transcription regulation</keyword>
<accession>A0A917FFK7</accession>
<dbReference type="PROSITE" id="PS51063">
    <property type="entry name" value="HTH_CRP_2"/>
    <property type="match status" value="1"/>
</dbReference>
<dbReference type="InterPro" id="IPR018490">
    <property type="entry name" value="cNMP-bd_dom_sf"/>
</dbReference>
<dbReference type="EMBL" id="BMHV01000027">
    <property type="protein sequence ID" value="GGF73173.1"/>
    <property type="molecule type" value="Genomic_DNA"/>
</dbReference>
<dbReference type="Pfam" id="PF13545">
    <property type="entry name" value="HTH_Crp_2"/>
    <property type="match status" value="1"/>
</dbReference>
<dbReference type="SUPFAM" id="SSF51206">
    <property type="entry name" value="cAMP-binding domain-like"/>
    <property type="match status" value="1"/>
</dbReference>
<dbReference type="GO" id="GO:0003677">
    <property type="term" value="F:DNA binding"/>
    <property type="evidence" value="ECO:0007669"/>
    <property type="project" value="UniProtKB-KW"/>
</dbReference>
<dbReference type="SUPFAM" id="SSF46785">
    <property type="entry name" value="Winged helix' DNA-binding domain"/>
    <property type="match status" value="1"/>
</dbReference>
<dbReference type="AlphaFoldDB" id="A0A917FFK7"/>
<dbReference type="Gene3D" id="2.60.120.10">
    <property type="entry name" value="Jelly Rolls"/>
    <property type="match status" value="1"/>
</dbReference>
<feature type="domain" description="HTH crp-type" evidence="4">
    <location>
        <begin position="155"/>
        <end position="229"/>
    </location>
</feature>
<dbReference type="InterPro" id="IPR012318">
    <property type="entry name" value="HTH_CRP"/>
</dbReference>
<dbReference type="InterPro" id="IPR000595">
    <property type="entry name" value="cNMP-bd_dom"/>
</dbReference>
<dbReference type="InterPro" id="IPR036390">
    <property type="entry name" value="WH_DNA-bd_sf"/>
</dbReference>
<dbReference type="GO" id="GO:0006355">
    <property type="term" value="P:regulation of DNA-templated transcription"/>
    <property type="evidence" value="ECO:0007669"/>
    <property type="project" value="InterPro"/>
</dbReference>
<dbReference type="InterPro" id="IPR014710">
    <property type="entry name" value="RmlC-like_jellyroll"/>
</dbReference>
<evidence type="ECO:0000256" key="1">
    <source>
        <dbReference type="ARBA" id="ARBA00023015"/>
    </source>
</evidence>
<proteinExistence type="predicted"/>
<evidence type="ECO:0000313" key="6">
    <source>
        <dbReference type="Proteomes" id="UP000632498"/>
    </source>
</evidence>
<name>A0A917FFK7_9PROT</name>
<reference evidence="5" key="1">
    <citation type="journal article" date="2014" name="Int. J. Syst. Evol. Microbiol.">
        <title>Complete genome sequence of Corynebacterium casei LMG S-19264T (=DSM 44701T), isolated from a smear-ripened cheese.</title>
        <authorList>
            <consortium name="US DOE Joint Genome Institute (JGI-PGF)"/>
            <person name="Walter F."/>
            <person name="Albersmeier A."/>
            <person name="Kalinowski J."/>
            <person name="Ruckert C."/>
        </authorList>
    </citation>
    <scope>NUCLEOTIDE SEQUENCE</scope>
    <source>
        <strain evidence="5">CGMCC 1.15254</strain>
    </source>
</reference>
<dbReference type="InterPro" id="IPR036388">
    <property type="entry name" value="WH-like_DNA-bd_sf"/>
</dbReference>
<comment type="caution">
    <text evidence="5">The sequence shown here is derived from an EMBL/GenBank/DDBJ whole genome shotgun (WGS) entry which is preliminary data.</text>
</comment>
<protein>
    <submittedName>
        <fullName evidence="5">Crp/Fnr family transcriptional regulator</fullName>
    </submittedName>
</protein>
<evidence type="ECO:0000259" key="4">
    <source>
        <dbReference type="PROSITE" id="PS51063"/>
    </source>
</evidence>
<dbReference type="Proteomes" id="UP000632498">
    <property type="component" value="Unassembled WGS sequence"/>
</dbReference>
<evidence type="ECO:0000256" key="3">
    <source>
        <dbReference type="ARBA" id="ARBA00023163"/>
    </source>
</evidence>
<evidence type="ECO:0000256" key="2">
    <source>
        <dbReference type="ARBA" id="ARBA00023125"/>
    </source>
</evidence>
<gene>
    <name evidence="5" type="ORF">GCM10011332_29000</name>
</gene>
<keyword evidence="3" id="KW-0804">Transcription</keyword>
<dbReference type="SMART" id="SM00419">
    <property type="entry name" value="HTH_CRP"/>
    <property type="match status" value="1"/>
</dbReference>
<keyword evidence="2" id="KW-0238">DNA-binding</keyword>
<reference evidence="5" key="2">
    <citation type="submission" date="2020-09" db="EMBL/GenBank/DDBJ databases">
        <authorList>
            <person name="Sun Q."/>
            <person name="Zhou Y."/>
        </authorList>
    </citation>
    <scope>NUCLEOTIDE SEQUENCE</scope>
    <source>
        <strain evidence="5">CGMCC 1.15254</strain>
    </source>
</reference>
<dbReference type="Gene3D" id="1.10.10.10">
    <property type="entry name" value="Winged helix-like DNA-binding domain superfamily/Winged helix DNA-binding domain"/>
    <property type="match status" value="1"/>
</dbReference>
<dbReference type="Pfam" id="PF00027">
    <property type="entry name" value="cNMP_binding"/>
    <property type="match status" value="1"/>
</dbReference>
<evidence type="ECO:0000313" key="5">
    <source>
        <dbReference type="EMBL" id="GGF73173.1"/>
    </source>
</evidence>